<proteinExistence type="predicted"/>
<accession>A0A0E9VR84</accession>
<dbReference type="EMBL" id="GBXM01027933">
    <property type="protein sequence ID" value="JAH80644.1"/>
    <property type="molecule type" value="Transcribed_RNA"/>
</dbReference>
<organism evidence="1">
    <name type="scientific">Anguilla anguilla</name>
    <name type="common">European freshwater eel</name>
    <name type="synonym">Muraena anguilla</name>
    <dbReference type="NCBI Taxonomy" id="7936"/>
    <lineage>
        <taxon>Eukaryota</taxon>
        <taxon>Metazoa</taxon>
        <taxon>Chordata</taxon>
        <taxon>Craniata</taxon>
        <taxon>Vertebrata</taxon>
        <taxon>Euteleostomi</taxon>
        <taxon>Actinopterygii</taxon>
        <taxon>Neopterygii</taxon>
        <taxon>Teleostei</taxon>
        <taxon>Anguilliformes</taxon>
        <taxon>Anguillidae</taxon>
        <taxon>Anguilla</taxon>
    </lineage>
</organism>
<protein>
    <submittedName>
        <fullName evidence="1">Uncharacterized protein</fullName>
    </submittedName>
</protein>
<name>A0A0E9VR84_ANGAN</name>
<reference evidence="1" key="2">
    <citation type="journal article" date="2015" name="Fish Shellfish Immunol.">
        <title>Early steps in the European eel (Anguilla anguilla)-Vibrio vulnificus interaction in the gills: Role of the RtxA13 toxin.</title>
        <authorList>
            <person name="Callol A."/>
            <person name="Pajuelo D."/>
            <person name="Ebbesson L."/>
            <person name="Teles M."/>
            <person name="MacKenzie S."/>
            <person name="Amaro C."/>
        </authorList>
    </citation>
    <scope>NUCLEOTIDE SEQUENCE</scope>
</reference>
<evidence type="ECO:0000313" key="1">
    <source>
        <dbReference type="EMBL" id="JAH80644.1"/>
    </source>
</evidence>
<sequence>MRSRAMLLCCRLQQC</sequence>
<reference evidence="1" key="1">
    <citation type="submission" date="2014-11" db="EMBL/GenBank/DDBJ databases">
        <authorList>
            <person name="Amaro Gonzalez C."/>
        </authorList>
    </citation>
    <scope>NUCLEOTIDE SEQUENCE</scope>
</reference>